<proteinExistence type="predicted"/>
<dbReference type="InterPro" id="IPR051321">
    <property type="entry name" value="PHA/PHB_synthase"/>
</dbReference>
<dbReference type="SUPFAM" id="SSF53474">
    <property type="entry name" value="alpha/beta-Hydrolases"/>
    <property type="match status" value="1"/>
</dbReference>
<organism evidence="1 2">
    <name type="scientific">Azospirillum brasilense</name>
    <dbReference type="NCBI Taxonomy" id="192"/>
    <lineage>
        <taxon>Bacteria</taxon>
        <taxon>Pseudomonadati</taxon>
        <taxon>Pseudomonadota</taxon>
        <taxon>Alphaproteobacteria</taxon>
        <taxon>Rhodospirillales</taxon>
        <taxon>Azospirillaceae</taxon>
        <taxon>Azospirillum</taxon>
    </lineage>
</organism>
<reference evidence="1 2" key="1">
    <citation type="submission" date="2017-07" db="EMBL/GenBank/DDBJ databases">
        <title>Whole genome sequence of Azospirillum brasilense 2A1, a potential biofertilizer strain.</title>
        <authorList>
            <person name="Fontana C.A."/>
            <person name="Toffoli L.M."/>
            <person name="Salazar S.M."/>
            <person name="Puglisi E."/>
            <person name="Pedraza R."/>
            <person name="Bassi D."/>
            <person name="Cocconcelli P.S."/>
        </authorList>
    </citation>
    <scope>NUCLEOTIDE SEQUENCE [LARGE SCALE GENOMIC DNA]</scope>
    <source>
        <strain evidence="1 2">2A1</strain>
        <plasmid evidence="1">unnamed</plasmid>
    </source>
</reference>
<keyword evidence="1" id="KW-0614">Plasmid</keyword>
<evidence type="ECO:0000313" key="1">
    <source>
        <dbReference type="EMBL" id="OYD83870.1"/>
    </source>
</evidence>
<dbReference type="Gene3D" id="3.40.50.1820">
    <property type="entry name" value="alpha/beta hydrolase"/>
    <property type="match status" value="1"/>
</dbReference>
<dbReference type="EMBL" id="NOWT01000011">
    <property type="protein sequence ID" value="OYD83870.1"/>
    <property type="molecule type" value="Genomic_DNA"/>
</dbReference>
<dbReference type="PANTHER" id="PTHR36837">
    <property type="entry name" value="POLY(3-HYDROXYALKANOATE) POLYMERASE SUBUNIT PHAC"/>
    <property type="match status" value="1"/>
</dbReference>
<dbReference type="InterPro" id="IPR024501">
    <property type="entry name" value="DUF3141"/>
</dbReference>
<dbReference type="Proteomes" id="UP000215367">
    <property type="component" value="Unassembled WGS sequence"/>
</dbReference>
<gene>
    <name evidence="1" type="ORF">CHT98_13900</name>
</gene>
<evidence type="ECO:0000313" key="2">
    <source>
        <dbReference type="Proteomes" id="UP000215367"/>
    </source>
</evidence>
<dbReference type="Pfam" id="PF11339">
    <property type="entry name" value="DUF3141"/>
    <property type="match status" value="1"/>
</dbReference>
<sequence>MLERHTQPETPPAVPLQSLWQVALRPLQDAVDYAWDGAQRTVLFWDVMRRRGNQYRDHTSQDAPHVLHFAGEVLIDGRTLTRPVNYGLVRIDPPADAPPTDRRARPVVVVDPRAGHGPGIAGFKADSEIGMALKAGHPCYFIGFLPNPVPGQTIEDVTAAEAVFLEAVIARHPEAEGKPFVIGNCQAGWAVLMLAALRPELFGPILVAGSPLSYWAGVHGRNPMRCSGGLLGGSALTALTGDLGGGVFDGAWLVQNFENMNPANTLWSKPYGLYARVDSEEARYLEFERWWGGHVLLNAEEMQWIVDNLFVGNRLSTARIVAGSGEVVDLRSIRSPIVCFCSDGDNITPPQQALGWILDLYADVRDIRAHGQTIVYSVHANAGHLGIFVSAAVARKEYAEFVQNIDFIDCLPPGLYEAVIRPRPDGAGPEVGDHLVSFEERTLDDIRALGCNSPEDDRAFAAAARLSEINLGLYRTVLQPWVRLMTLEPLAAATRALHPSRLPYEMLSDRTPGAAMLASIAGTVRERRRPCASDNPFLVAQERLSDLMETLLNTWRDRRDRTVEEMFFAIYGSHLTQTVLGLRGAAESATRRPCIDPTHERYVRDRIDDLRRRIADGGLREAVTRAVLYALGATASADERTFAMIQRLRAQDREKQTLDIFKEMLREQFFQLLIDEERAVDAIGAMLPSDPATRNAAFGTVRQVVDADECDSPERRQRLARLEVLFRSHRNGPAKAA</sequence>
<accession>A0A235HDA6</accession>
<evidence type="ECO:0008006" key="3">
    <source>
        <dbReference type="Google" id="ProtNLM"/>
    </source>
</evidence>
<comment type="caution">
    <text evidence="1">The sequence shown here is derived from an EMBL/GenBank/DDBJ whole genome shotgun (WGS) entry which is preliminary data.</text>
</comment>
<name>A0A235HDA6_AZOBR</name>
<protein>
    <recommendedName>
        <fullName evidence="3">DUF3141 domain-containing protein</fullName>
    </recommendedName>
</protein>
<geneLocation type="plasmid" evidence="1">
    <name>unnamed</name>
</geneLocation>
<dbReference type="AlphaFoldDB" id="A0A235HDA6"/>
<dbReference type="InterPro" id="IPR029058">
    <property type="entry name" value="AB_hydrolase_fold"/>
</dbReference>
<dbReference type="PANTHER" id="PTHR36837:SF2">
    <property type="entry name" value="POLY(3-HYDROXYALKANOATE) POLYMERASE SUBUNIT PHAC"/>
    <property type="match status" value="1"/>
</dbReference>